<comment type="catalytic activity">
    <reaction evidence="20">
        <text>D-glyceraldehyde 3-phosphate + phosphate + NAD(+) = (2R)-3-phospho-glyceroyl phosphate + NADH + H(+)</text>
        <dbReference type="Rhea" id="RHEA:10300"/>
        <dbReference type="ChEBI" id="CHEBI:15378"/>
        <dbReference type="ChEBI" id="CHEBI:43474"/>
        <dbReference type="ChEBI" id="CHEBI:57540"/>
        <dbReference type="ChEBI" id="CHEBI:57604"/>
        <dbReference type="ChEBI" id="CHEBI:57945"/>
        <dbReference type="ChEBI" id="CHEBI:59776"/>
        <dbReference type="EC" id="1.2.1.12"/>
    </reaction>
</comment>
<evidence type="ECO:0000256" key="13">
    <source>
        <dbReference type="ARBA" id="ARBA00023002"/>
    </source>
</evidence>
<dbReference type="GO" id="GO:0016740">
    <property type="term" value="F:transferase activity"/>
    <property type="evidence" value="ECO:0007669"/>
    <property type="project" value="UniProtKB-KW"/>
</dbReference>
<keyword evidence="15" id="KW-0324">Glycolysis</keyword>
<evidence type="ECO:0000256" key="21">
    <source>
        <dbReference type="ARBA" id="ARBA00048005"/>
    </source>
</evidence>
<comment type="similarity">
    <text evidence="5">Belongs to the glyceraldehyde-3-phosphate dehydrogenase family.</text>
</comment>
<dbReference type="PANTHER" id="PTHR10836">
    <property type="entry name" value="GLYCERALDEHYDE 3-PHOSPHATE DEHYDROGENASE"/>
    <property type="match status" value="1"/>
</dbReference>
<dbReference type="GO" id="GO:0005829">
    <property type="term" value="C:cytosol"/>
    <property type="evidence" value="ECO:0007669"/>
    <property type="project" value="UniProtKB-SubCell"/>
</dbReference>
<dbReference type="Gene3D" id="3.30.360.10">
    <property type="entry name" value="Dihydrodipicolinate Reductase, domain 2"/>
    <property type="match status" value="1"/>
</dbReference>
<reference evidence="23 24" key="1">
    <citation type="submission" date="2019-01" db="EMBL/GenBank/DDBJ databases">
        <authorList>
            <person name="Alioto T."/>
            <person name="Alioto T."/>
        </authorList>
    </citation>
    <scope>NUCLEOTIDE SEQUENCE [LARGE SCALE GENOMIC DNA]</scope>
</reference>
<keyword evidence="11" id="KW-0702">S-nitrosylation</keyword>
<evidence type="ECO:0000256" key="15">
    <source>
        <dbReference type="ARBA" id="ARBA00023152"/>
    </source>
</evidence>
<evidence type="ECO:0000256" key="4">
    <source>
        <dbReference type="ARBA" id="ARBA00004869"/>
    </source>
</evidence>
<evidence type="ECO:0000313" key="24">
    <source>
        <dbReference type="Proteomes" id="UP000386466"/>
    </source>
</evidence>
<dbReference type="InterPro" id="IPR020829">
    <property type="entry name" value="GlycerAld_3-P_DH_cat"/>
</dbReference>
<dbReference type="EC" id="1.2.1.12" evidence="6"/>
<evidence type="ECO:0000256" key="18">
    <source>
        <dbReference type="ARBA" id="ARBA00031890"/>
    </source>
</evidence>
<accession>A0A485NLZ2</accession>
<evidence type="ECO:0000256" key="5">
    <source>
        <dbReference type="ARBA" id="ARBA00007406"/>
    </source>
</evidence>
<dbReference type="GO" id="GO:0005856">
    <property type="term" value="C:cytoskeleton"/>
    <property type="evidence" value="ECO:0007669"/>
    <property type="project" value="UniProtKB-SubCell"/>
</dbReference>
<proteinExistence type="inferred from homology"/>
<name>A0A485NLZ2_LYNPA</name>
<keyword evidence="14" id="KW-0520">NAD</keyword>
<keyword evidence="16" id="KW-0206">Cytoskeleton</keyword>
<feature type="non-terminal residue" evidence="23">
    <location>
        <position position="1"/>
    </location>
</feature>
<keyword evidence="17" id="KW-0539">Nucleus</keyword>
<keyword evidence="24" id="KW-1185">Reference proteome</keyword>
<evidence type="ECO:0000256" key="9">
    <source>
        <dbReference type="ARBA" id="ARBA00022679"/>
    </source>
</evidence>
<evidence type="ECO:0000256" key="3">
    <source>
        <dbReference type="ARBA" id="ARBA00004514"/>
    </source>
</evidence>
<feature type="domain" description="Glyceraldehyde 3-phosphate dehydrogenase catalytic" evidence="22">
    <location>
        <begin position="1"/>
        <end position="90"/>
    </location>
</feature>
<evidence type="ECO:0000256" key="19">
    <source>
        <dbReference type="ARBA" id="ARBA00046997"/>
    </source>
</evidence>
<dbReference type="PANTHER" id="PTHR10836:SF111">
    <property type="entry name" value="GLYCERALDEHYDE-3-PHOSPHATE DEHYDROGENASE"/>
    <property type="match status" value="1"/>
</dbReference>
<dbReference type="AlphaFoldDB" id="A0A485NLZ2"/>
<evidence type="ECO:0000256" key="12">
    <source>
        <dbReference type="ARBA" id="ARBA00022845"/>
    </source>
</evidence>
<evidence type="ECO:0000256" key="7">
    <source>
        <dbReference type="ARBA" id="ARBA00021022"/>
    </source>
</evidence>
<evidence type="ECO:0000256" key="10">
    <source>
        <dbReference type="ARBA" id="ARBA00022703"/>
    </source>
</evidence>
<evidence type="ECO:0000256" key="8">
    <source>
        <dbReference type="ARBA" id="ARBA00022490"/>
    </source>
</evidence>
<protein>
    <recommendedName>
        <fullName evidence="7">Glyceraldehyde-3-phosphate dehydrogenase</fullName>
        <ecNumber evidence="6">1.2.1.12</ecNumber>
    </recommendedName>
    <alternativeName>
        <fullName evidence="18">Peptidyl-cysteine S-nitrosylase GAPDH</fullName>
    </alternativeName>
</protein>
<dbReference type="SUPFAM" id="SSF55347">
    <property type="entry name" value="Glyceraldehyde-3-phosphate dehydrogenase-like, C-terminal domain"/>
    <property type="match status" value="1"/>
</dbReference>
<dbReference type="EMBL" id="CAAGRJ010017887">
    <property type="protein sequence ID" value="VFV33353.1"/>
    <property type="molecule type" value="Genomic_DNA"/>
</dbReference>
<dbReference type="GO" id="GO:0006096">
    <property type="term" value="P:glycolytic process"/>
    <property type="evidence" value="ECO:0007669"/>
    <property type="project" value="UniProtKB-KW"/>
</dbReference>
<dbReference type="GO" id="GO:0006915">
    <property type="term" value="P:apoptotic process"/>
    <property type="evidence" value="ECO:0007669"/>
    <property type="project" value="UniProtKB-KW"/>
</dbReference>
<sequence>AVSKVISELNQKLTGMALHVPIPSVSVIDPTCCLEKAAKYNDIKNMVKQAPEAPLEGILGYNEDQVISCDFNSDTHSYTSDARAGIALNDLLV</sequence>
<evidence type="ECO:0000256" key="16">
    <source>
        <dbReference type="ARBA" id="ARBA00023212"/>
    </source>
</evidence>
<organism evidence="23 24">
    <name type="scientific">Lynx pardinus</name>
    <name type="common">Iberian lynx</name>
    <name type="synonym">Felis pardina</name>
    <dbReference type="NCBI Taxonomy" id="191816"/>
    <lineage>
        <taxon>Eukaryota</taxon>
        <taxon>Metazoa</taxon>
        <taxon>Chordata</taxon>
        <taxon>Craniata</taxon>
        <taxon>Vertebrata</taxon>
        <taxon>Euteleostomi</taxon>
        <taxon>Mammalia</taxon>
        <taxon>Eutheria</taxon>
        <taxon>Laurasiatheria</taxon>
        <taxon>Carnivora</taxon>
        <taxon>Feliformia</taxon>
        <taxon>Felidae</taxon>
        <taxon>Felinae</taxon>
        <taxon>Lynx</taxon>
    </lineage>
</organism>
<gene>
    <name evidence="23" type="ORF">LYPA_23C011873</name>
</gene>
<keyword evidence="13" id="KW-0560">Oxidoreductase</keyword>
<evidence type="ECO:0000256" key="2">
    <source>
        <dbReference type="ARBA" id="ARBA00004245"/>
    </source>
</evidence>
<dbReference type="GO" id="GO:0005634">
    <property type="term" value="C:nucleus"/>
    <property type="evidence" value="ECO:0007669"/>
    <property type="project" value="UniProtKB-SubCell"/>
</dbReference>
<evidence type="ECO:0000256" key="20">
    <source>
        <dbReference type="ARBA" id="ARBA00047698"/>
    </source>
</evidence>
<evidence type="ECO:0000256" key="6">
    <source>
        <dbReference type="ARBA" id="ARBA00013119"/>
    </source>
</evidence>
<dbReference type="GO" id="GO:0006417">
    <property type="term" value="P:regulation of translation"/>
    <property type="evidence" value="ECO:0007669"/>
    <property type="project" value="UniProtKB-KW"/>
</dbReference>
<dbReference type="Proteomes" id="UP000386466">
    <property type="component" value="Unassembled WGS sequence"/>
</dbReference>
<evidence type="ECO:0000256" key="14">
    <source>
        <dbReference type="ARBA" id="ARBA00023027"/>
    </source>
</evidence>
<evidence type="ECO:0000256" key="11">
    <source>
        <dbReference type="ARBA" id="ARBA00022799"/>
    </source>
</evidence>
<keyword evidence="12" id="KW-0810">Translation regulation</keyword>
<dbReference type="GO" id="GO:0004365">
    <property type="term" value="F:glyceraldehyde-3-phosphate dehydrogenase (NAD+) (phosphorylating) activity"/>
    <property type="evidence" value="ECO:0007669"/>
    <property type="project" value="UniProtKB-EC"/>
</dbReference>
<comment type="subunit">
    <text evidence="19">Homotetramer. Interacts with TPPP; the interaction is direct. Interacts (when S-nitrosylated) with SIAH1; leading to nuclear translocation. Interacts with RILPL1/GOSPEL, leading to prevent the interaction between GAPDH and SIAH1 and prevent nuclear translocation. Interacts with CHP1; the interaction increases the binding of CHP1 with microtubules. Associates with microtubules. Interacts with EIF1AD, USP25, PRKCI and WARS1. Interacts with phosphorylated RPL13A; inhibited by oxidatively-modified low-densitity lipoprotein (LDL(ox)). Component of the GAIT complex. Interacts with FKBP6; leading to inhibit GAPDH catalytic activity. Interacts with TRAF2, promoting TRAF2 ubiquitination. Interacts with TRAF3, promoting TRAF3 ubiquitination.</text>
</comment>
<dbReference type="Pfam" id="PF02800">
    <property type="entry name" value="Gp_dh_C"/>
    <property type="match status" value="1"/>
</dbReference>
<evidence type="ECO:0000256" key="17">
    <source>
        <dbReference type="ARBA" id="ARBA00023242"/>
    </source>
</evidence>
<evidence type="ECO:0000313" key="23">
    <source>
        <dbReference type="EMBL" id="VFV33353.1"/>
    </source>
</evidence>
<keyword evidence="10" id="KW-0053">Apoptosis</keyword>
<dbReference type="InterPro" id="IPR020831">
    <property type="entry name" value="GlycerAld/Erythrose_P_DH"/>
</dbReference>
<evidence type="ECO:0000256" key="1">
    <source>
        <dbReference type="ARBA" id="ARBA00004123"/>
    </source>
</evidence>
<dbReference type="PRINTS" id="PR00078">
    <property type="entry name" value="G3PDHDRGNASE"/>
</dbReference>
<keyword evidence="9" id="KW-0808">Transferase</keyword>
<comment type="subcellular location">
    <subcellularLocation>
        <location evidence="2">Cytoplasm</location>
        <location evidence="2">Cytoskeleton</location>
    </subcellularLocation>
    <subcellularLocation>
        <location evidence="3">Cytoplasm</location>
        <location evidence="3">Cytosol</location>
    </subcellularLocation>
    <subcellularLocation>
        <location evidence="1">Nucleus</location>
    </subcellularLocation>
</comment>
<keyword evidence="8" id="KW-0963">Cytoplasm</keyword>
<comment type="catalytic activity">
    <reaction evidence="21">
        <text>S-nitroso-L-cysteinyl-[GAPDH] + L-cysteinyl-[protein] = L-cysteinyl-[GAPDH] + S-nitroso-L-cysteinyl-[protein]</text>
        <dbReference type="Rhea" id="RHEA:66684"/>
        <dbReference type="Rhea" id="RHEA-COMP:10131"/>
        <dbReference type="Rhea" id="RHEA-COMP:17089"/>
        <dbReference type="Rhea" id="RHEA-COMP:17090"/>
        <dbReference type="Rhea" id="RHEA-COMP:17091"/>
        <dbReference type="ChEBI" id="CHEBI:29950"/>
        <dbReference type="ChEBI" id="CHEBI:149494"/>
    </reaction>
    <physiologicalReaction direction="left-to-right" evidence="21">
        <dbReference type="Rhea" id="RHEA:66685"/>
    </physiologicalReaction>
</comment>
<comment type="pathway">
    <text evidence="4">Carbohydrate degradation; glycolysis; pyruvate from D-glyceraldehyde 3-phosphate: step 1/5.</text>
</comment>
<evidence type="ECO:0000259" key="22">
    <source>
        <dbReference type="Pfam" id="PF02800"/>
    </source>
</evidence>